<evidence type="ECO:0000256" key="2">
    <source>
        <dbReference type="ARBA" id="ARBA00023315"/>
    </source>
</evidence>
<dbReference type="InterPro" id="IPR000182">
    <property type="entry name" value="GNAT_dom"/>
</dbReference>
<dbReference type="Pfam" id="PF13508">
    <property type="entry name" value="Acetyltransf_7"/>
    <property type="match status" value="1"/>
</dbReference>
<evidence type="ECO:0000313" key="4">
    <source>
        <dbReference type="EMBL" id="KGM50485.1"/>
    </source>
</evidence>
<dbReference type="STRING" id="1461694.ATO9_03075"/>
<dbReference type="InterPro" id="IPR016181">
    <property type="entry name" value="Acyl_CoA_acyltransferase"/>
</dbReference>
<evidence type="ECO:0000259" key="3">
    <source>
        <dbReference type="PROSITE" id="PS51186"/>
    </source>
</evidence>
<dbReference type="InterPro" id="IPR050832">
    <property type="entry name" value="Bact_Acetyltransf"/>
</dbReference>
<proteinExistence type="predicted"/>
<keyword evidence="1 4" id="KW-0808">Transferase</keyword>
<keyword evidence="2" id="KW-0012">Acyltransferase</keyword>
<organism evidence="4 5">
    <name type="scientific">Pseudooceanicola atlanticus</name>
    <dbReference type="NCBI Taxonomy" id="1461694"/>
    <lineage>
        <taxon>Bacteria</taxon>
        <taxon>Pseudomonadati</taxon>
        <taxon>Pseudomonadota</taxon>
        <taxon>Alphaproteobacteria</taxon>
        <taxon>Rhodobacterales</taxon>
        <taxon>Paracoccaceae</taxon>
        <taxon>Pseudooceanicola</taxon>
    </lineage>
</organism>
<dbReference type="GO" id="GO:0016747">
    <property type="term" value="F:acyltransferase activity, transferring groups other than amino-acyl groups"/>
    <property type="evidence" value="ECO:0007669"/>
    <property type="project" value="InterPro"/>
</dbReference>
<dbReference type="Proteomes" id="UP000030004">
    <property type="component" value="Unassembled WGS sequence"/>
</dbReference>
<evidence type="ECO:0000256" key="1">
    <source>
        <dbReference type="ARBA" id="ARBA00022679"/>
    </source>
</evidence>
<dbReference type="PROSITE" id="PS51186">
    <property type="entry name" value="GNAT"/>
    <property type="match status" value="1"/>
</dbReference>
<gene>
    <name evidence="4" type="ORF">ATO9_03075</name>
</gene>
<keyword evidence="5" id="KW-1185">Reference proteome</keyword>
<dbReference type="Gene3D" id="3.40.630.30">
    <property type="match status" value="1"/>
</dbReference>
<dbReference type="SUPFAM" id="SSF55729">
    <property type="entry name" value="Acyl-CoA N-acyltransferases (Nat)"/>
    <property type="match status" value="1"/>
</dbReference>
<name>A0A0A0EJK2_9RHOB</name>
<dbReference type="AlphaFoldDB" id="A0A0A0EJK2"/>
<comment type="caution">
    <text evidence="4">The sequence shown here is derived from an EMBL/GenBank/DDBJ whole genome shotgun (WGS) entry which is preliminary data.</text>
</comment>
<protein>
    <submittedName>
        <fullName evidence="4">Acetyltransferase</fullName>
    </submittedName>
</protein>
<dbReference type="eggNOG" id="COG0456">
    <property type="taxonomic scope" value="Bacteria"/>
</dbReference>
<dbReference type="EMBL" id="AQQX01000001">
    <property type="protein sequence ID" value="KGM50485.1"/>
    <property type="molecule type" value="Genomic_DNA"/>
</dbReference>
<dbReference type="PANTHER" id="PTHR43877:SF1">
    <property type="entry name" value="ACETYLTRANSFERASE"/>
    <property type="match status" value="1"/>
</dbReference>
<dbReference type="PANTHER" id="PTHR43877">
    <property type="entry name" value="AMINOALKYLPHOSPHONATE N-ACETYLTRANSFERASE-RELATED-RELATED"/>
    <property type="match status" value="1"/>
</dbReference>
<sequence length="158" mass="16951">MPADTEGVSRLLARSYRALLAPDYDPALLRDVLPLIGQANPRLLNCGTYFVAEQGERILAAGGWTDVTPHGRPGQPGVGHIRHVATDPDIARRGIGARLMARVLRSAAAAGMDDLRCQSTLTAAPFYESLGFTSLGRIDVRFPTGALFPAIQMRRVSG</sequence>
<feature type="domain" description="N-acetyltransferase" evidence="3">
    <location>
        <begin position="1"/>
        <end position="154"/>
    </location>
</feature>
<evidence type="ECO:0000313" key="5">
    <source>
        <dbReference type="Proteomes" id="UP000030004"/>
    </source>
</evidence>
<accession>A0A0A0EJK2</accession>
<reference evidence="4 5" key="1">
    <citation type="journal article" date="2015" name="Antonie Van Leeuwenhoek">
        <title>Pseudooceanicola atlanticus gen. nov. sp. nov., isolated from surface seawater of the Atlantic Ocean and reclassification of Oceanicola batsensis, Oceanicola marinus, Oceanicola nitratireducens, Oceanicola nanhaiensis, Oceanicola antarcticus and Oceanicola flagellatus, as Pseudooceanicola batsensis comb. nov., Pseudooceanicola marinus comb. nov., Pseudooceanicola nitratireducens comb. nov., Pseudooceanicola nanhaiensis comb. nov., Pseudooceanicola antarcticus comb. nov., and Pseudooceanicola flagellatus comb. nov.</title>
        <authorList>
            <person name="Lai Q."/>
            <person name="Li G."/>
            <person name="Liu X."/>
            <person name="Du Y."/>
            <person name="Sun F."/>
            <person name="Shao Z."/>
        </authorList>
    </citation>
    <scope>NUCLEOTIDE SEQUENCE [LARGE SCALE GENOMIC DNA]</scope>
    <source>
        <strain evidence="4 5">22II-s11g</strain>
    </source>
</reference>
<dbReference type="CDD" id="cd04301">
    <property type="entry name" value="NAT_SF"/>
    <property type="match status" value="1"/>
</dbReference>